<proteinExistence type="predicted"/>
<keyword evidence="2" id="KW-1185">Reference proteome</keyword>
<comment type="caution">
    <text evidence="1">The sequence shown here is derived from an EMBL/GenBank/DDBJ whole genome shotgun (WGS) entry which is preliminary data.</text>
</comment>
<dbReference type="Proteomes" id="UP000554726">
    <property type="component" value="Unassembled WGS sequence"/>
</dbReference>
<dbReference type="SUPFAM" id="SSF55785">
    <property type="entry name" value="PYP-like sensor domain (PAS domain)"/>
    <property type="match status" value="1"/>
</dbReference>
<gene>
    <name evidence="1" type="ORF">FHR60_001384</name>
</gene>
<reference evidence="1 2" key="1">
    <citation type="submission" date="2020-08" db="EMBL/GenBank/DDBJ databases">
        <title>Studying the diversity of plant-associated saprophytic bacteria and their role in host health and plant-pathogen interactions.</title>
        <authorList>
            <person name="Potnis N."/>
        </authorList>
    </citation>
    <scope>NUCLEOTIDE SEQUENCE [LARGE SCALE GENOMIC DNA]</scope>
    <source>
        <strain evidence="1 2">F16</strain>
    </source>
</reference>
<sequence>MRDRYRQIVALSRDCIKEIDLDGRITAVNVNGLTVLGASHQD</sequence>
<dbReference type="EMBL" id="JACHNS010000002">
    <property type="protein sequence ID" value="MBB4592744.1"/>
    <property type="molecule type" value="Genomic_DNA"/>
</dbReference>
<accession>A0ABR6JIW7</accession>
<name>A0ABR6JIW7_9XANT</name>
<evidence type="ECO:0000313" key="1">
    <source>
        <dbReference type="EMBL" id="MBB4592744.1"/>
    </source>
</evidence>
<evidence type="ECO:0000313" key="2">
    <source>
        <dbReference type="Proteomes" id="UP000554726"/>
    </source>
</evidence>
<organism evidence="1 2">
    <name type="scientific">Xanthomonas cannabis</name>
    <dbReference type="NCBI Taxonomy" id="1885674"/>
    <lineage>
        <taxon>Bacteria</taxon>
        <taxon>Pseudomonadati</taxon>
        <taxon>Pseudomonadota</taxon>
        <taxon>Gammaproteobacteria</taxon>
        <taxon>Lysobacterales</taxon>
        <taxon>Lysobacteraceae</taxon>
        <taxon>Xanthomonas</taxon>
    </lineage>
</organism>
<protein>
    <submittedName>
        <fullName evidence="1">PAS domain-containing protein</fullName>
    </submittedName>
</protein>
<dbReference type="InterPro" id="IPR035965">
    <property type="entry name" value="PAS-like_dom_sf"/>
</dbReference>